<feature type="domain" description="Nucleoside phosphorylase" evidence="1">
    <location>
        <begin position="31"/>
        <end position="237"/>
    </location>
</feature>
<dbReference type="PANTHER" id="PTHR43691">
    <property type="entry name" value="URIDINE PHOSPHORYLASE"/>
    <property type="match status" value="1"/>
</dbReference>
<comment type="caution">
    <text evidence="2">The sequence shown here is derived from an EMBL/GenBank/DDBJ whole genome shotgun (WGS) entry which is preliminary data.</text>
</comment>
<dbReference type="InterPro" id="IPR000845">
    <property type="entry name" value="Nucleoside_phosphorylase_d"/>
</dbReference>
<dbReference type="SUPFAM" id="SSF53167">
    <property type="entry name" value="Purine and uridine phosphorylases"/>
    <property type="match status" value="1"/>
</dbReference>
<dbReference type="EMBL" id="MU154547">
    <property type="protein sequence ID" value="KAF9497021.1"/>
    <property type="molecule type" value="Genomic_DNA"/>
</dbReference>
<evidence type="ECO:0000313" key="3">
    <source>
        <dbReference type="Proteomes" id="UP000807025"/>
    </source>
</evidence>
<dbReference type="Gene3D" id="3.40.50.1580">
    <property type="entry name" value="Nucleoside phosphorylase domain"/>
    <property type="match status" value="1"/>
</dbReference>
<dbReference type="GO" id="GO:0005829">
    <property type="term" value="C:cytosol"/>
    <property type="evidence" value="ECO:0007669"/>
    <property type="project" value="TreeGrafter"/>
</dbReference>
<accession>A0A9P6A0G8</accession>
<protein>
    <submittedName>
        <fullName evidence="2">Purine and uridine phosphorylase</fullName>
    </submittedName>
</protein>
<dbReference type="InterPro" id="IPR035994">
    <property type="entry name" value="Nucleoside_phosphorylase_sf"/>
</dbReference>
<dbReference type="CDD" id="cd17769">
    <property type="entry name" value="NP_TgUP-like"/>
    <property type="match status" value="1"/>
</dbReference>
<dbReference type="Pfam" id="PF01048">
    <property type="entry name" value="PNP_UDP_1"/>
    <property type="match status" value="1"/>
</dbReference>
<proteinExistence type="predicted"/>
<reference evidence="2" key="1">
    <citation type="submission" date="2020-11" db="EMBL/GenBank/DDBJ databases">
        <authorList>
            <consortium name="DOE Joint Genome Institute"/>
            <person name="Ahrendt S."/>
            <person name="Riley R."/>
            <person name="Andreopoulos W."/>
            <person name="Labutti K."/>
            <person name="Pangilinan J."/>
            <person name="Ruiz-Duenas F.J."/>
            <person name="Barrasa J.M."/>
            <person name="Sanchez-Garcia M."/>
            <person name="Camarero S."/>
            <person name="Miyauchi S."/>
            <person name="Serrano A."/>
            <person name="Linde D."/>
            <person name="Babiker R."/>
            <person name="Drula E."/>
            <person name="Ayuso-Fernandez I."/>
            <person name="Pacheco R."/>
            <person name="Padilla G."/>
            <person name="Ferreira P."/>
            <person name="Barriuso J."/>
            <person name="Kellner H."/>
            <person name="Castanera R."/>
            <person name="Alfaro M."/>
            <person name="Ramirez L."/>
            <person name="Pisabarro A.G."/>
            <person name="Kuo A."/>
            <person name="Tritt A."/>
            <person name="Lipzen A."/>
            <person name="He G."/>
            <person name="Yan M."/>
            <person name="Ng V."/>
            <person name="Cullen D."/>
            <person name="Martin F."/>
            <person name="Rosso M.-N."/>
            <person name="Henrissat B."/>
            <person name="Hibbett D."/>
            <person name="Martinez A.T."/>
            <person name="Grigoriev I.V."/>
        </authorList>
    </citation>
    <scope>NUCLEOTIDE SEQUENCE</scope>
    <source>
        <strain evidence="2">ATCC 90797</strain>
    </source>
</reference>
<keyword evidence="3" id="KW-1185">Reference proteome</keyword>
<evidence type="ECO:0000259" key="1">
    <source>
        <dbReference type="Pfam" id="PF01048"/>
    </source>
</evidence>
<sequence length="365" mass="39169">MKDTLTDANFPRTADHRVYHLGLRPGEVANRIVTVGSPSRAETIARLLDVSPQPFRLSSERGFFTITGRYKGVPVSIVSIGMGSPNMDFFVREVRECISGDMAVIRLGSCGALINVPVGSVVIPKASVAVSRNVDFNFSDPDSCTDPAYRISKPVAADPDLHREVHKALEAALPAGSDTNIVTGTVNASADSFYSSQGRRTSFPDHNENLIEQLLASSKDLATLEMETFHLFHLAACWGRHTPTGKPTPAPLTTNPVSPTVHQSTSSNQPISQVLASSNTVIKAAAAQLVFASRTSQAFITPEQVAELEAWSAKGVLEALKNTPMENNVSNQIFPLSGFLKTCLTTVTEAPPGGRQRMGVSNELN</sequence>
<dbReference type="OrthoDB" id="416752at2759"/>
<evidence type="ECO:0000313" key="2">
    <source>
        <dbReference type="EMBL" id="KAF9497021.1"/>
    </source>
</evidence>
<dbReference type="GO" id="GO:0006218">
    <property type="term" value="P:uridine catabolic process"/>
    <property type="evidence" value="ECO:0007669"/>
    <property type="project" value="TreeGrafter"/>
</dbReference>
<dbReference type="Proteomes" id="UP000807025">
    <property type="component" value="Unassembled WGS sequence"/>
</dbReference>
<organism evidence="2 3">
    <name type="scientific">Pleurotus eryngii</name>
    <name type="common">Boletus of the steppes</name>
    <dbReference type="NCBI Taxonomy" id="5323"/>
    <lineage>
        <taxon>Eukaryota</taxon>
        <taxon>Fungi</taxon>
        <taxon>Dikarya</taxon>
        <taxon>Basidiomycota</taxon>
        <taxon>Agaricomycotina</taxon>
        <taxon>Agaricomycetes</taxon>
        <taxon>Agaricomycetidae</taxon>
        <taxon>Agaricales</taxon>
        <taxon>Pleurotineae</taxon>
        <taxon>Pleurotaceae</taxon>
        <taxon>Pleurotus</taxon>
    </lineage>
</organism>
<dbReference type="PANTHER" id="PTHR43691:SF14">
    <property type="entry name" value="URIDINE PHOSPHORYLASE"/>
    <property type="match status" value="1"/>
</dbReference>
<dbReference type="GO" id="GO:0004850">
    <property type="term" value="F:uridine phosphorylase activity"/>
    <property type="evidence" value="ECO:0007669"/>
    <property type="project" value="TreeGrafter"/>
</dbReference>
<name>A0A9P6A0G8_PLEER</name>
<gene>
    <name evidence="2" type="ORF">BDN71DRAFT_1588606</name>
</gene>
<dbReference type="AlphaFoldDB" id="A0A9P6A0G8"/>